<organism evidence="8 9">
    <name type="scientific">Massilia agrisoli</name>
    <dbReference type="NCBI Taxonomy" id="2892444"/>
    <lineage>
        <taxon>Bacteria</taxon>
        <taxon>Pseudomonadati</taxon>
        <taxon>Pseudomonadota</taxon>
        <taxon>Betaproteobacteria</taxon>
        <taxon>Burkholderiales</taxon>
        <taxon>Oxalobacteraceae</taxon>
        <taxon>Telluria group</taxon>
        <taxon>Massilia</taxon>
    </lineage>
</organism>
<evidence type="ECO:0000259" key="7">
    <source>
        <dbReference type="PROSITE" id="PS50885"/>
    </source>
</evidence>
<evidence type="ECO:0000313" key="8">
    <source>
        <dbReference type="EMBL" id="MCC6072128.1"/>
    </source>
</evidence>
<keyword evidence="5" id="KW-1133">Transmembrane helix</keyword>
<feature type="transmembrane region" description="Helical" evidence="5">
    <location>
        <begin position="196"/>
        <end position="216"/>
    </location>
</feature>
<evidence type="ECO:0000256" key="1">
    <source>
        <dbReference type="ARBA" id="ARBA00022481"/>
    </source>
</evidence>
<feature type="domain" description="HAMP" evidence="7">
    <location>
        <begin position="214"/>
        <end position="266"/>
    </location>
</feature>
<dbReference type="Pfam" id="PF12729">
    <property type="entry name" value="4HB_MCP_1"/>
    <property type="match status" value="1"/>
</dbReference>
<dbReference type="Gene3D" id="1.10.287.950">
    <property type="entry name" value="Methyl-accepting chemotaxis protein"/>
    <property type="match status" value="1"/>
</dbReference>
<evidence type="ECO:0000256" key="2">
    <source>
        <dbReference type="ARBA" id="ARBA00029447"/>
    </source>
</evidence>
<comment type="similarity">
    <text evidence="2">Belongs to the methyl-accepting chemotaxis (MCP) protein family.</text>
</comment>
<dbReference type="InterPro" id="IPR051310">
    <property type="entry name" value="MCP_chemotaxis"/>
</dbReference>
<dbReference type="PANTHER" id="PTHR43531:SF14">
    <property type="entry name" value="METHYL-ACCEPTING CHEMOTAXIS PROTEIN I-RELATED"/>
    <property type="match status" value="1"/>
</dbReference>
<evidence type="ECO:0000313" key="9">
    <source>
        <dbReference type="Proteomes" id="UP001198701"/>
    </source>
</evidence>
<accession>A0ABS8IVE8</accession>
<keyword evidence="1" id="KW-0488">Methylation</keyword>
<dbReference type="EMBL" id="JAJHPV010000013">
    <property type="protein sequence ID" value="MCC6072128.1"/>
    <property type="molecule type" value="Genomic_DNA"/>
</dbReference>
<dbReference type="SMART" id="SM00283">
    <property type="entry name" value="MA"/>
    <property type="match status" value="1"/>
</dbReference>
<dbReference type="Pfam" id="PF00672">
    <property type="entry name" value="HAMP"/>
    <property type="match status" value="1"/>
</dbReference>
<dbReference type="SMART" id="SM00304">
    <property type="entry name" value="HAMP"/>
    <property type="match status" value="1"/>
</dbReference>
<comment type="caution">
    <text evidence="8">The sequence shown here is derived from an EMBL/GenBank/DDBJ whole genome shotgun (WGS) entry which is preliminary data.</text>
</comment>
<proteinExistence type="inferred from homology"/>
<dbReference type="InterPro" id="IPR024478">
    <property type="entry name" value="HlyB_4HB_MCP"/>
</dbReference>
<dbReference type="PROSITE" id="PS50885">
    <property type="entry name" value="HAMP"/>
    <property type="match status" value="1"/>
</dbReference>
<keyword evidence="3" id="KW-0807">Transducer</keyword>
<keyword evidence="4" id="KW-0175">Coiled coil</keyword>
<dbReference type="SUPFAM" id="SSF58104">
    <property type="entry name" value="Methyl-accepting chemotaxis protein (MCP) signaling domain"/>
    <property type="match status" value="1"/>
</dbReference>
<protein>
    <submittedName>
        <fullName evidence="8">Methyl-accepting chemotaxis protein</fullName>
    </submittedName>
</protein>
<dbReference type="InterPro" id="IPR004089">
    <property type="entry name" value="MCPsignal_dom"/>
</dbReference>
<keyword evidence="9" id="KW-1185">Reference proteome</keyword>
<dbReference type="PROSITE" id="PS51257">
    <property type="entry name" value="PROKAR_LIPOPROTEIN"/>
    <property type="match status" value="1"/>
</dbReference>
<dbReference type="PROSITE" id="PS50111">
    <property type="entry name" value="CHEMOTAXIS_TRANSDUC_2"/>
    <property type="match status" value="1"/>
</dbReference>
<reference evidence="8 9" key="1">
    <citation type="submission" date="2021-11" db="EMBL/GenBank/DDBJ databases">
        <authorList>
            <person name="Huq M.A."/>
        </authorList>
    </citation>
    <scope>NUCLEOTIDE SEQUENCE [LARGE SCALE GENOMIC DNA]</scope>
    <source>
        <strain evidence="8 9">MAHUQ-52</strain>
    </source>
</reference>
<keyword evidence="5" id="KW-0472">Membrane</keyword>
<dbReference type="Proteomes" id="UP001198701">
    <property type="component" value="Unassembled WGS sequence"/>
</dbReference>
<dbReference type="InterPro" id="IPR003660">
    <property type="entry name" value="HAMP_dom"/>
</dbReference>
<evidence type="ECO:0000259" key="6">
    <source>
        <dbReference type="PROSITE" id="PS50111"/>
    </source>
</evidence>
<evidence type="ECO:0000256" key="3">
    <source>
        <dbReference type="PROSITE-ProRule" id="PRU00284"/>
    </source>
</evidence>
<dbReference type="Pfam" id="PF00015">
    <property type="entry name" value="MCPsignal"/>
    <property type="match status" value="1"/>
</dbReference>
<gene>
    <name evidence="8" type="ORF">LMJ30_14330</name>
</gene>
<dbReference type="CDD" id="cd06225">
    <property type="entry name" value="HAMP"/>
    <property type="match status" value="1"/>
</dbReference>
<feature type="coiled-coil region" evidence="4">
    <location>
        <begin position="471"/>
        <end position="509"/>
    </location>
</feature>
<name>A0ABS8IVE8_9BURK</name>
<sequence>MLSKLRIGPKLLLAPGVVLVLLVLLSCGAYYAMVRQNQSLEIIVDQRAASIRAASDLVSSAHQAHTEIYQLLTWQYASFTPPRINALARDIHSRHRAIDGKFSKLAAGTLAGSSERRFIDEAAAAYRVYVRAVLDVIELSRDDGSISANAMSKAEQAFEVVSLRLGELLRMEQQLSEAASQSAATDFRRISTLMPVVIVLSVVLSLVITVAVRGALLQEVRDIGQAATDLARGDLTVRERVYGRDEIAETSRVLDTSIRNLNATLKTILDSARSIDTASREIAMGNADLSTRTEVQASSLEQTVTSVEQLTETASRTANNVELANRLAENASSVALRGGNVVERLVLTMASIKESSCKVAEIVDVIDAISSQTNILALNAAVEAARAGEHGHGFAVVASEVRTLAQRCATAAHEIRELIALTVAEIDGGSASAAEAGYSMQDIVSSVRQVGDIIHQISHASAQQADGIVGVNEAIVQMDEMTQQNSALVEQAAAAAESLQDQAHSLSRAVAAFKLDGVEPKRAHLRLASKRE</sequence>
<feature type="domain" description="Methyl-accepting transducer" evidence="6">
    <location>
        <begin position="271"/>
        <end position="500"/>
    </location>
</feature>
<keyword evidence="5" id="KW-0812">Transmembrane</keyword>
<dbReference type="PANTHER" id="PTHR43531">
    <property type="entry name" value="PROTEIN ICFG"/>
    <property type="match status" value="1"/>
</dbReference>
<feature type="transmembrane region" description="Helical" evidence="5">
    <location>
        <begin position="12"/>
        <end position="33"/>
    </location>
</feature>
<evidence type="ECO:0000256" key="5">
    <source>
        <dbReference type="SAM" id="Phobius"/>
    </source>
</evidence>
<evidence type="ECO:0000256" key="4">
    <source>
        <dbReference type="SAM" id="Coils"/>
    </source>
</evidence>
<dbReference type="RefSeq" id="WP_229432986.1">
    <property type="nucleotide sequence ID" value="NZ_JAJHPV010000013.1"/>
</dbReference>